<name>A0ABU2DT15_9MICC</name>
<evidence type="ECO:0000256" key="2">
    <source>
        <dbReference type="ARBA" id="ARBA00023015"/>
    </source>
</evidence>
<dbReference type="InterPro" id="IPR009061">
    <property type="entry name" value="DNA-bd_dom_put_sf"/>
</dbReference>
<reference evidence="7 8" key="1">
    <citation type="submission" date="2023-09" db="EMBL/GenBank/DDBJ databases">
        <title>Description of three actinobacteria isolated from air of manufacturing shop in a pharmaceutical factory.</title>
        <authorList>
            <person name="Zhang D.-F."/>
        </authorList>
    </citation>
    <scope>NUCLEOTIDE SEQUENCE [LARGE SCALE GENOMIC DNA]</scope>
    <source>
        <strain evidence="7 8">LY-0111</strain>
    </source>
</reference>
<evidence type="ECO:0000256" key="5">
    <source>
        <dbReference type="SAM" id="Coils"/>
    </source>
</evidence>
<evidence type="ECO:0000256" key="1">
    <source>
        <dbReference type="ARBA" id="ARBA00022491"/>
    </source>
</evidence>
<comment type="caution">
    <text evidence="7">The sequence shown here is derived from an EMBL/GenBank/DDBJ whole genome shotgun (WGS) entry which is preliminary data.</text>
</comment>
<dbReference type="PROSITE" id="PS00552">
    <property type="entry name" value="HTH_MERR_1"/>
    <property type="match status" value="1"/>
</dbReference>
<evidence type="ECO:0000256" key="4">
    <source>
        <dbReference type="ARBA" id="ARBA00023163"/>
    </source>
</evidence>
<sequence>MYSIGEFAATTGLTVKALRHYDEIGLLQPASVDQHSRYRRYEVEQLRPATIIKVLREVGLGTEAIRQALESEPGQVLSRHRQEVLAQRESEDAVYARAQEFFTHLEASIGVTVQDEPAQPWVAQILRLTTDEIERLNENNQAINDLFNQQAEELMVRLQEHDITVTGHPWTTGRMAEGREIFEMLTVYPVDRPLPMEWGEADTEVGLLPARRELCAEWEADPVDAEYGEHLDPRAVLFLEEAHQRGALMEDPANAARTGMREDGGRSLIWVALTVEEQG</sequence>
<gene>
    <name evidence="7" type="ORF">RIL96_08715</name>
</gene>
<dbReference type="InterPro" id="IPR047057">
    <property type="entry name" value="MerR_fam"/>
</dbReference>
<dbReference type="SUPFAM" id="SSF46955">
    <property type="entry name" value="Putative DNA-binding domain"/>
    <property type="match status" value="1"/>
</dbReference>
<keyword evidence="1" id="KW-0678">Repressor</keyword>
<dbReference type="Gene3D" id="1.10.1660.10">
    <property type="match status" value="1"/>
</dbReference>
<keyword evidence="8" id="KW-1185">Reference proteome</keyword>
<dbReference type="EMBL" id="JAVKGR010000009">
    <property type="protein sequence ID" value="MDR8019643.1"/>
    <property type="molecule type" value="Genomic_DNA"/>
</dbReference>
<keyword evidence="5" id="KW-0175">Coiled coil</keyword>
<dbReference type="InterPro" id="IPR000551">
    <property type="entry name" value="MerR-type_HTH_dom"/>
</dbReference>
<evidence type="ECO:0000259" key="6">
    <source>
        <dbReference type="PROSITE" id="PS50937"/>
    </source>
</evidence>
<keyword evidence="4" id="KW-0804">Transcription</keyword>
<dbReference type="PANTHER" id="PTHR30204:SF69">
    <property type="entry name" value="MERR-FAMILY TRANSCRIPTIONAL REGULATOR"/>
    <property type="match status" value="1"/>
</dbReference>
<keyword evidence="3" id="KW-0238">DNA-binding</keyword>
<dbReference type="Pfam" id="PF13411">
    <property type="entry name" value="MerR_1"/>
    <property type="match status" value="1"/>
</dbReference>
<dbReference type="SMART" id="SM00422">
    <property type="entry name" value="HTH_MERR"/>
    <property type="match status" value="1"/>
</dbReference>
<proteinExistence type="predicted"/>
<evidence type="ECO:0000313" key="7">
    <source>
        <dbReference type="EMBL" id="MDR8019643.1"/>
    </source>
</evidence>
<dbReference type="PROSITE" id="PS50937">
    <property type="entry name" value="HTH_MERR_2"/>
    <property type="match status" value="1"/>
</dbReference>
<evidence type="ECO:0000313" key="8">
    <source>
        <dbReference type="Proteomes" id="UP001251870"/>
    </source>
</evidence>
<evidence type="ECO:0000256" key="3">
    <source>
        <dbReference type="ARBA" id="ARBA00023125"/>
    </source>
</evidence>
<dbReference type="PANTHER" id="PTHR30204">
    <property type="entry name" value="REDOX-CYCLING DRUG-SENSING TRANSCRIPTIONAL ACTIVATOR SOXR"/>
    <property type="match status" value="1"/>
</dbReference>
<feature type="coiled-coil region" evidence="5">
    <location>
        <begin position="126"/>
        <end position="153"/>
    </location>
</feature>
<dbReference type="RefSeq" id="WP_310548633.1">
    <property type="nucleotide sequence ID" value="NZ_JAVKGR010000009.1"/>
</dbReference>
<dbReference type="Proteomes" id="UP001251870">
    <property type="component" value="Unassembled WGS sequence"/>
</dbReference>
<accession>A0ABU2DT15</accession>
<organism evidence="7 8">
    <name type="scientific">Nesterenkonia aerolata</name>
    <dbReference type="NCBI Taxonomy" id="3074079"/>
    <lineage>
        <taxon>Bacteria</taxon>
        <taxon>Bacillati</taxon>
        <taxon>Actinomycetota</taxon>
        <taxon>Actinomycetes</taxon>
        <taxon>Micrococcales</taxon>
        <taxon>Micrococcaceae</taxon>
        <taxon>Nesterenkonia</taxon>
    </lineage>
</organism>
<keyword evidence="2" id="KW-0805">Transcription regulation</keyword>
<feature type="domain" description="HTH merR-type" evidence="6">
    <location>
        <begin position="1"/>
        <end position="71"/>
    </location>
</feature>
<protein>
    <submittedName>
        <fullName evidence="7">MerR family transcriptional regulator</fullName>
    </submittedName>
</protein>